<reference evidence="1" key="1">
    <citation type="submission" date="2014-09" db="EMBL/GenBank/DDBJ databases">
        <authorList>
            <person name="Probst J Alexander"/>
        </authorList>
    </citation>
    <scope>NUCLEOTIDE SEQUENCE</scope>
</reference>
<evidence type="ECO:0000313" key="1">
    <source>
        <dbReference type="EMBL" id="CEG12358.1"/>
    </source>
</evidence>
<dbReference type="AlphaFoldDB" id="A0A098E8K5"/>
<evidence type="ECO:0008006" key="2">
    <source>
        <dbReference type="Google" id="ProtNLM"/>
    </source>
</evidence>
<dbReference type="EMBL" id="CCXY01000133">
    <property type="protein sequence ID" value="CEG12358.1"/>
    <property type="molecule type" value="Genomic_DNA"/>
</dbReference>
<sequence length="238" mass="27807">MQTIQAIKILEKYPTFNIGTLADILNKDNNYAKVYLNRMKNKGMVYKIQRNVYAVNAEPLIVASGIIWPSYISLWEALHYHGLTEQIPQEICVLTTCRKGLKLITTGNTRIRFKRIMPKYFFGFSKVLMKNFEVFMAEPEKAIIDAALFHEISFSEICFIVKENKDKISWDKIIDYVYRIRNSALAKRFGWMLENLGYNSTEKLRALSYETITPLDYAMPHLGTRDQKWNVIVNIKEL</sequence>
<proteinExistence type="predicted"/>
<organism evidence="1">
    <name type="scientific">groundwater metagenome</name>
    <dbReference type="NCBI Taxonomy" id="717931"/>
    <lineage>
        <taxon>unclassified sequences</taxon>
        <taxon>metagenomes</taxon>
        <taxon>ecological metagenomes</taxon>
    </lineage>
</organism>
<protein>
    <recommendedName>
        <fullName evidence="2">AbiEi antitoxin C-terminal domain-containing protein</fullName>
    </recommendedName>
</protein>
<accession>A0A098E8K5</accession>
<gene>
    <name evidence="1" type="ORF">MSIBF_A2180006</name>
</gene>
<name>A0A098E8K5_9ZZZZ</name>